<dbReference type="EMBL" id="JAGRRH010000016">
    <property type="protein sequence ID" value="KAG7354486.1"/>
    <property type="molecule type" value="Genomic_DNA"/>
</dbReference>
<name>A0A9K3L479_9STRA</name>
<dbReference type="AlphaFoldDB" id="A0A9K3L479"/>
<accession>A0A9K3L479</accession>
<evidence type="ECO:0000313" key="1">
    <source>
        <dbReference type="EMBL" id="KAG7354486.1"/>
    </source>
</evidence>
<dbReference type="Proteomes" id="UP000693970">
    <property type="component" value="Unassembled WGS sequence"/>
</dbReference>
<protein>
    <submittedName>
        <fullName evidence="1">Uncharacterized protein</fullName>
    </submittedName>
</protein>
<proteinExistence type="predicted"/>
<keyword evidence="2" id="KW-1185">Reference proteome</keyword>
<sequence>MGIAALQELCAWICVMPATLVLCLSSVRLLLESRLQTLVQRRTRPEHAGNDIMHFPCLHASGLRHNMTNRLFPWVRSDEVDTESPLLSHSDGDCSVAGIVCLDMCDACNSGLVSVLRPSTARIPTPNTSPTADKT</sequence>
<organism evidence="1 2">
    <name type="scientific">Nitzschia inconspicua</name>
    <dbReference type="NCBI Taxonomy" id="303405"/>
    <lineage>
        <taxon>Eukaryota</taxon>
        <taxon>Sar</taxon>
        <taxon>Stramenopiles</taxon>
        <taxon>Ochrophyta</taxon>
        <taxon>Bacillariophyta</taxon>
        <taxon>Bacillariophyceae</taxon>
        <taxon>Bacillariophycidae</taxon>
        <taxon>Bacillariales</taxon>
        <taxon>Bacillariaceae</taxon>
        <taxon>Nitzschia</taxon>
    </lineage>
</organism>
<gene>
    <name evidence="1" type="ORF">IV203_003842</name>
</gene>
<comment type="caution">
    <text evidence="1">The sequence shown here is derived from an EMBL/GenBank/DDBJ whole genome shotgun (WGS) entry which is preliminary data.</text>
</comment>
<evidence type="ECO:0000313" key="2">
    <source>
        <dbReference type="Proteomes" id="UP000693970"/>
    </source>
</evidence>
<reference evidence="1" key="2">
    <citation type="submission" date="2021-04" db="EMBL/GenBank/DDBJ databases">
        <authorList>
            <person name="Podell S."/>
        </authorList>
    </citation>
    <scope>NUCLEOTIDE SEQUENCE</scope>
    <source>
        <strain evidence="1">Hildebrandi</strain>
    </source>
</reference>
<reference evidence="1" key="1">
    <citation type="journal article" date="2021" name="Sci. Rep.">
        <title>Diploid genomic architecture of Nitzschia inconspicua, an elite biomass production diatom.</title>
        <authorList>
            <person name="Oliver A."/>
            <person name="Podell S."/>
            <person name="Pinowska A."/>
            <person name="Traller J.C."/>
            <person name="Smith S.R."/>
            <person name="McClure R."/>
            <person name="Beliaev A."/>
            <person name="Bohutskyi P."/>
            <person name="Hill E.A."/>
            <person name="Rabines A."/>
            <person name="Zheng H."/>
            <person name="Allen L.Z."/>
            <person name="Kuo A."/>
            <person name="Grigoriev I.V."/>
            <person name="Allen A.E."/>
            <person name="Hazlebeck D."/>
            <person name="Allen E.E."/>
        </authorList>
    </citation>
    <scope>NUCLEOTIDE SEQUENCE</scope>
    <source>
        <strain evidence="1">Hildebrandi</strain>
    </source>
</reference>